<keyword evidence="6" id="KW-1185">Reference proteome</keyword>
<keyword evidence="2 3" id="KW-0238">DNA-binding</keyword>
<evidence type="ECO:0000313" key="5">
    <source>
        <dbReference type="EMBL" id="MBN8236372.1"/>
    </source>
</evidence>
<dbReference type="InterPro" id="IPR009057">
    <property type="entry name" value="Homeodomain-like_sf"/>
</dbReference>
<feature type="domain" description="HTH tetR-type" evidence="4">
    <location>
        <begin position="5"/>
        <end position="65"/>
    </location>
</feature>
<dbReference type="RefSeq" id="WP_206934770.1">
    <property type="nucleotide sequence ID" value="NZ_JAEKJY010000004.1"/>
</dbReference>
<evidence type="ECO:0000313" key="6">
    <source>
        <dbReference type="Proteomes" id="UP000663970"/>
    </source>
</evidence>
<dbReference type="Gene3D" id="1.10.357.10">
    <property type="entry name" value="Tetracycline Repressor, domain 2"/>
    <property type="match status" value="1"/>
</dbReference>
<dbReference type="EMBL" id="JAEKJY010000004">
    <property type="protein sequence ID" value="MBN8236372.1"/>
    <property type="molecule type" value="Genomic_DNA"/>
</dbReference>
<dbReference type="PANTHER" id="PTHR43479">
    <property type="entry name" value="ACREF/ENVCD OPERON REPRESSOR-RELATED"/>
    <property type="match status" value="1"/>
</dbReference>
<keyword evidence="1" id="KW-0678">Repressor</keyword>
<dbReference type="InterPro" id="IPR001647">
    <property type="entry name" value="HTH_TetR"/>
</dbReference>
<organism evidence="5 6">
    <name type="scientific">Halobacillus kuroshimensis</name>
    <dbReference type="NCBI Taxonomy" id="302481"/>
    <lineage>
        <taxon>Bacteria</taxon>
        <taxon>Bacillati</taxon>
        <taxon>Bacillota</taxon>
        <taxon>Bacilli</taxon>
        <taxon>Bacillales</taxon>
        <taxon>Bacillaceae</taxon>
        <taxon>Halobacillus</taxon>
    </lineage>
</organism>
<dbReference type="PRINTS" id="PR00455">
    <property type="entry name" value="HTHTETR"/>
</dbReference>
<evidence type="ECO:0000256" key="3">
    <source>
        <dbReference type="PROSITE-ProRule" id="PRU00335"/>
    </source>
</evidence>
<evidence type="ECO:0000256" key="1">
    <source>
        <dbReference type="ARBA" id="ARBA00022491"/>
    </source>
</evidence>
<dbReference type="PANTHER" id="PTHR43479:SF11">
    <property type="entry name" value="ACREF_ENVCD OPERON REPRESSOR-RELATED"/>
    <property type="match status" value="1"/>
</dbReference>
<dbReference type="Proteomes" id="UP000663970">
    <property type="component" value="Unassembled WGS sequence"/>
</dbReference>
<reference evidence="5 6" key="1">
    <citation type="submission" date="2020-12" db="EMBL/GenBank/DDBJ databases">
        <title>Oil enriched cultivation method for isolating marine PHA-producing bacteria.</title>
        <authorList>
            <person name="Zheng W."/>
            <person name="Yu S."/>
            <person name="Huang Y."/>
        </authorList>
    </citation>
    <scope>NUCLEOTIDE SEQUENCE [LARGE SCALE GENOMIC DNA]</scope>
    <source>
        <strain evidence="5 6">SY-2-6</strain>
    </source>
</reference>
<dbReference type="InterPro" id="IPR050624">
    <property type="entry name" value="HTH-type_Tx_Regulator"/>
</dbReference>
<proteinExistence type="predicted"/>
<evidence type="ECO:0000259" key="4">
    <source>
        <dbReference type="PROSITE" id="PS50977"/>
    </source>
</evidence>
<evidence type="ECO:0000256" key="2">
    <source>
        <dbReference type="ARBA" id="ARBA00023125"/>
    </source>
</evidence>
<dbReference type="Gene3D" id="1.10.10.60">
    <property type="entry name" value="Homeodomain-like"/>
    <property type="match status" value="1"/>
</dbReference>
<dbReference type="SUPFAM" id="SSF46689">
    <property type="entry name" value="Homeodomain-like"/>
    <property type="match status" value="1"/>
</dbReference>
<feature type="DNA-binding region" description="H-T-H motif" evidence="3">
    <location>
        <begin position="28"/>
        <end position="47"/>
    </location>
</feature>
<sequence length="195" mass="23089">MTKGEETKKRIVNNALITFATNGYEETSMKDIATRTNIKAPSIYAYFSSKDRLFEEVMDTTMLEYIHYIQNIDNDLADLTTEAKLYNILIGLNEYFYNNSLGHFIKRFMIIPPKDFKDKFNTMYFEMEKAIKSLVNRVLNEGREEDNKFVNIDVIANSFLCILDGALMYLMNFSYEEYRRRLDDTWITFWNGIQK</sequence>
<comment type="caution">
    <text evidence="5">The sequence shown here is derived from an EMBL/GenBank/DDBJ whole genome shotgun (WGS) entry which is preliminary data.</text>
</comment>
<gene>
    <name evidence="5" type="ORF">JF544_13980</name>
</gene>
<dbReference type="Pfam" id="PF00440">
    <property type="entry name" value="TetR_N"/>
    <property type="match status" value="1"/>
</dbReference>
<accession>A0ABS3DYG5</accession>
<dbReference type="PROSITE" id="PS50977">
    <property type="entry name" value="HTH_TETR_2"/>
    <property type="match status" value="1"/>
</dbReference>
<protein>
    <submittedName>
        <fullName evidence="5">TetR/AcrR family transcriptional regulator</fullName>
    </submittedName>
</protein>
<name>A0ABS3DYG5_9BACI</name>